<evidence type="ECO:0000313" key="2">
    <source>
        <dbReference type="WBParaSite" id="PEQ_0000056001-mRNA-1"/>
    </source>
</evidence>
<accession>A0A914R1T4</accession>
<organism evidence="1 2">
    <name type="scientific">Parascaris equorum</name>
    <name type="common">Equine roundworm</name>
    <dbReference type="NCBI Taxonomy" id="6256"/>
    <lineage>
        <taxon>Eukaryota</taxon>
        <taxon>Metazoa</taxon>
        <taxon>Ecdysozoa</taxon>
        <taxon>Nematoda</taxon>
        <taxon>Chromadorea</taxon>
        <taxon>Rhabditida</taxon>
        <taxon>Spirurina</taxon>
        <taxon>Ascaridomorpha</taxon>
        <taxon>Ascaridoidea</taxon>
        <taxon>Ascarididae</taxon>
        <taxon>Parascaris</taxon>
    </lineage>
</organism>
<name>A0A914R1T4_PAREQ</name>
<sequence length="50" mass="5643">MGGSWMRNFYPLDGSYNAGSVKVAIIYIFLCKRKVTAVFPLRQFASLIVL</sequence>
<reference evidence="2" key="1">
    <citation type="submission" date="2022-11" db="UniProtKB">
        <authorList>
            <consortium name="WormBaseParasite"/>
        </authorList>
    </citation>
    <scope>IDENTIFICATION</scope>
</reference>
<dbReference type="Proteomes" id="UP000887564">
    <property type="component" value="Unplaced"/>
</dbReference>
<keyword evidence="1" id="KW-1185">Reference proteome</keyword>
<proteinExistence type="predicted"/>
<dbReference type="WBParaSite" id="PEQ_0000056001-mRNA-1">
    <property type="protein sequence ID" value="PEQ_0000056001-mRNA-1"/>
    <property type="gene ID" value="PEQ_0000056001"/>
</dbReference>
<evidence type="ECO:0000313" key="1">
    <source>
        <dbReference type="Proteomes" id="UP000887564"/>
    </source>
</evidence>
<dbReference type="AlphaFoldDB" id="A0A914R1T4"/>
<protein>
    <submittedName>
        <fullName evidence="2">Uncharacterized protein</fullName>
    </submittedName>
</protein>